<proteinExistence type="predicted"/>
<reference evidence="2 3" key="1">
    <citation type="journal article" date="2018" name="Sci. Rep.">
        <title>Comparative genomics provides insights into the lifestyle and reveals functional heterogeneity of dark septate endophytic fungi.</title>
        <authorList>
            <person name="Knapp D.G."/>
            <person name="Nemeth J.B."/>
            <person name="Barry K."/>
            <person name="Hainaut M."/>
            <person name="Henrissat B."/>
            <person name="Johnson J."/>
            <person name="Kuo A."/>
            <person name="Lim J.H.P."/>
            <person name="Lipzen A."/>
            <person name="Nolan M."/>
            <person name="Ohm R.A."/>
            <person name="Tamas L."/>
            <person name="Grigoriev I.V."/>
            <person name="Spatafora J.W."/>
            <person name="Nagy L.G."/>
            <person name="Kovacs G.M."/>
        </authorList>
    </citation>
    <scope>NUCLEOTIDE SEQUENCE [LARGE SCALE GENOMIC DNA]</scope>
    <source>
        <strain evidence="2 3">DSE2036</strain>
    </source>
</reference>
<organism evidence="2 3">
    <name type="scientific">Periconia macrospinosa</name>
    <dbReference type="NCBI Taxonomy" id="97972"/>
    <lineage>
        <taxon>Eukaryota</taxon>
        <taxon>Fungi</taxon>
        <taxon>Dikarya</taxon>
        <taxon>Ascomycota</taxon>
        <taxon>Pezizomycotina</taxon>
        <taxon>Dothideomycetes</taxon>
        <taxon>Pleosporomycetidae</taxon>
        <taxon>Pleosporales</taxon>
        <taxon>Massarineae</taxon>
        <taxon>Periconiaceae</taxon>
        <taxon>Periconia</taxon>
    </lineage>
</organism>
<feature type="compositionally biased region" description="Low complexity" evidence="1">
    <location>
        <begin position="163"/>
        <end position="173"/>
    </location>
</feature>
<dbReference type="AlphaFoldDB" id="A0A2V1DZ24"/>
<protein>
    <submittedName>
        <fullName evidence="2">Uncharacterized protein</fullName>
    </submittedName>
</protein>
<dbReference type="Proteomes" id="UP000244855">
    <property type="component" value="Unassembled WGS sequence"/>
</dbReference>
<feature type="region of interest" description="Disordered" evidence="1">
    <location>
        <begin position="162"/>
        <end position="193"/>
    </location>
</feature>
<evidence type="ECO:0000256" key="1">
    <source>
        <dbReference type="SAM" id="MobiDB-lite"/>
    </source>
</evidence>
<feature type="non-terminal residue" evidence="2">
    <location>
        <position position="1"/>
    </location>
</feature>
<feature type="compositionally biased region" description="Low complexity" evidence="1">
    <location>
        <begin position="386"/>
        <end position="401"/>
    </location>
</feature>
<dbReference type="STRING" id="97972.A0A2V1DZ24"/>
<accession>A0A2V1DZ24</accession>
<feature type="compositionally biased region" description="Basic residues" evidence="1">
    <location>
        <begin position="344"/>
        <end position="358"/>
    </location>
</feature>
<sequence length="588" mass="65931">SFKHLHDPSTCILQLYLLVPCTQIFPQTPLTVFAPLIFMADQSYWMGGHQERGDEKPRDQSYAIPIEDPNMHIPYPLLANHVSTVEDDVFDFGQFCHVDLDYGDAPDEPDAKPHVEDTSTITSLTRHQTLGSGRSESEGHTDVSSVYARYPVEIIEVPHPYHAAHPTTSTSKSPPMPAAPYHAGEATQPEPRGPSRYESFKCHFTDSTRASLHRKECMRFGRKPYKEPEKDASIAEIEHNRIHHIERIYNAMTSSEKARDNDQSPAMKRWVHSAYYESELVESVAHKVLDCLLQQGEDEDRDVDCAGRLNNVIRALEEEKTICEDVMQSASQIRMFVNAPKAYASRKHQNRLGNRKRGQGIMKEVVDDNPRPGKASRSNARPRRGTSSTTATAPQSTNTPNFLQQPLSRHATPSAHGPPQSRTTPSFDTGMKASMTFDPGFNTPVRAMPQAQQHDQRMHSITSGLNEQFLSPPVLSVGTRSSPVTPDDAIPIHHDTDPWLLQMPTNNPNPFHTLIDPLLFDNSFWNTNDAVYGVAHANLFDDHPDAALLDSSPSAGHAHIKRDFQQFWGAQSGVQQFPQDRSHNNEPQ</sequence>
<dbReference type="EMBL" id="KZ805329">
    <property type="protein sequence ID" value="PVI03603.1"/>
    <property type="molecule type" value="Genomic_DNA"/>
</dbReference>
<feature type="region of interest" description="Disordered" evidence="1">
    <location>
        <begin position="106"/>
        <end position="143"/>
    </location>
</feature>
<evidence type="ECO:0000313" key="2">
    <source>
        <dbReference type="EMBL" id="PVI03603.1"/>
    </source>
</evidence>
<evidence type="ECO:0000313" key="3">
    <source>
        <dbReference type="Proteomes" id="UP000244855"/>
    </source>
</evidence>
<gene>
    <name evidence="2" type="ORF">DM02DRAFT_696894</name>
</gene>
<feature type="compositionally biased region" description="Polar residues" evidence="1">
    <location>
        <begin position="118"/>
        <end position="134"/>
    </location>
</feature>
<keyword evidence="3" id="KW-1185">Reference proteome</keyword>
<name>A0A2V1DZ24_9PLEO</name>
<dbReference type="OrthoDB" id="3686891at2759"/>
<feature type="region of interest" description="Disordered" evidence="1">
    <location>
        <begin position="344"/>
        <end position="457"/>
    </location>
</feature>